<proteinExistence type="predicted"/>
<feature type="region of interest" description="Disordered" evidence="1">
    <location>
        <begin position="1"/>
        <end position="35"/>
    </location>
</feature>
<evidence type="ECO:0000256" key="1">
    <source>
        <dbReference type="SAM" id="MobiDB-lite"/>
    </source>
</evidence>
<comment type="caution">
    <text evidence="2">The sequence shown here is derived from an EMBL/GenBank/DDBJ whole genome shotgun (WGS) entry which is preliminary data.</text>
</comment>
<dbReference type="EMBL" id="QXFY01000007">
    <property type="protein sequence ID" value="KAE9362150.1"/>
    <property type="molecule type" value="Genomic_DNA"/>
</dbReference>
<evidence type="ECO:0000313" key="3">
    <source>
        <dbReference type="Proteomes" id="UP000486351"/>
    </source>
</evidence>
<organism evidence="2 3">
    <name type="scientific">Phytophthora fragariae</name>
    <dbReference type="NCBI Taxonomy" id="53985"/>
    <lineage>
        <taxon>Eukaryota</taxon>
        <taxon>Sar</taxon>
        <taxon>Stramenopiles</taxon>
        <taxon>Oomycota</taxon>
        <taxon>Peronosporomycetes</taxon>
        <taxon>Peronosporales</taxon>
        <taxon>Peronosporaceae</taxon>
        <taxon>Phytophthora</taxon>
    </lineage>
</organism>
<dbReference type="Proteomes" id="UP000486351">
    <property type="component" value="Unassembled WGS sequence"/>
</dbReference>
<reference evidence="2 3" key="1">
    <citation type="submission" date="2018-09" db="EMBL/GenBank/DDBJ databases">
        <title>Genomic investigation of the strawberry pathogen Phytophthora fragariae indicates pathogenicity is determined by transcriptional variation in three key races.</title>
        <authorList>
            <person name="Adams T.M."/>
            <person name="Armitage A.D."/>
            <person name="Sobczyk M.K."/>
            <person name="Bates H.J."/>
            <person name="Dunwell J.M."/>
            <person name="Nellist C.F."/>
            <person name="Harrison R.J."/>
        </authorList>
    </citation>
    <scope>NUCLEOTIDE SEQUENCE [LARGE SCALE GENOMIC DNA]</scope>
    <source>
        <strain evidence="2 3">NOV-77</strain>
    </source>
</reference>
<protein>
    <submittedName>
        <fullName evidence="2">Uncharacterized protein</fullName>
    </submittedName>
</protein>
<name>A0A6G0SN82_9STRA</name>
<feature type="compositionally biased region" description="Polar residues" evidence="1">
    <location>
        <begin position="8"/>
        <end position="19"/>
    </location>
</feature>
<sequence>MARIWQTGVDNGSAHRNSSCAQARPRAQKKAKCRSAAKFRTLKKARAVRRAGASSAATTMTTGVIETRAAGASAVLEQLSAWSHLMMSLK</sequence>
<dbReference type="AlphaFoldDB" id="A0A6G0SN82"/>
<evidence type="ECO:0000313" key="2">
    <source>
        <dbReference type="EMBL" id="KAE9362150.1"/>
    </source>
</evidence>
<accession>A0A6G0SN82</accession>
<feature type="compositionally biased region" description="Basic residues" evidence="1">
    <location>
        <begin position="26"/>
        <end position="35"/>
    </location>
</feature>
<gene>
    <name evidence="2" type="ORF">PF008_g370</name>
</gene>